<gene>
    <name evidence="1" type="ORF">AVEN_7665_1</name>
</gene>
<organism evidence="1 2">
    <name type="scientific">Araneus ventricosus</name>
    <name type="common">Orbweaver spider</name>
    <name type="synonym">Epeira ventricosa</name>
    <dbReference type="NCBI Taxonomy" id="182803"/>
    <lineage>
        <taxon>Eukaryota</taxon>
        <taxon>Metazoa</taxon>
        <taxon>Ecdysozoa</taxon>
        <taxon>Arthropoda</taxon>
        <taxon>Chelicerata</taxon>
        <taxon>Arachnida</taxon>
        <taxon>Araneae</taxon>
        <taxon>Araneomorphae</taxon>
        <taxon>Entelegynae</taxon>
        <taxon>Araneoidea</taxon>
        <taxon>Araneidae</taxon>
        <taxon>Araneus</taxon>
    </lineage>
</organism>
<sequence>MSYASPVWGAAAKSHLIKLESAQNIIARQITNSPWFIRNRYIAKELKLKSMKEYFKKLSTNFFNKIEKSNNPAIQEIPKYDPSHPGKNGALGLFYFQIKPDAESTIARRRTTEGNEPTSPYQG</sequence>
<dbReference type="AlphaFoldDB" id="A0A4Y2UQ95"/>
<accession>A0A4Y2UQ95</accession>
<proteinExistence type="predicted"/>
<protein>
    <submittedName>
        <fullName evidence="1">Uncharacterized protein</fullName>
    </submittedName>
</protein>
<dbReference type="Proteomes" id="UP000499080">
    <property type="component" value="Unassembled WGS sequence"/>
</dbReference>
<evidence type="ECO:0000313" key="1">
    <source>
        <dbReference type="EMBL" id="GBO15229.1"/>
    </source>
</evidence>
<comment type="caution">
    <text evidence="1">The sequence shown here is derived from an EMBL/GenBank/DDBJ whole genome shotgun (WGS) entry which is preliminary data.</text>
</comment>
<dbReference type="EMBL" id="BGPR01039298">
    <property type="protein sequence ID" value="GBO15229.1"/>
    <property type="molecule type" value="Genomic_DNA"/>
</dbReference>
<evidence type="ECO:0000313" key="2">
    <source>
        <dbReference type="Proteomes" id="UP000499080"/>
    </source>
</evidence>
<keyword evidence="2" id="KW-1185">Reference proteome</keyword>
<reference evidence="1 2" key="1">
    <citation type="journal article" date="2019" name="Sci. Rep.">
        <title>Orb-weaving spider Araneus ventricosus genome elucidates the spidroin gene catalogue.</title>
        <authorList>
            <person name="Kono N."/>
            <person name="Nakamura H."/>
            <person name="Ohtoshi R."/>
            <person name="Moran D.A.P."/>
            <person name="Shinohara A."/>
            <person name="Yoshida Y."/>
            <person name="Fujiwara M."/>
            <person name="Mori M."/>
            <person name="Tomita M."/>
            <person name="Arakawa K."/>
        </authorList>
    </citation>
    <scope>NUCLEOTIDE SEQUENCE [LARGE SCALE GENOMIC DNA]</scope>
</reference>
<name>A0A4Y2UQ95_ARAVE</name>